<feature type="signal peptide" evidence="1">
    <location>
        <begin position="1"/>
        <end position="19"/>
    </location>
</feature>
<dbReference type="Proteomes" id="UP001054945">
    <property type="component" value="Unassembled WGS sequence"/>
</dbReference>
<accession>A0AAV4MT51</accession>
<evidence type="ECO:0000313" key="2">
    <source>
        <dbReference type="EMBL" id="GIX74054.1"/>
    </source>
</evidence>
<proteinExistence type="predicted"/>
<dbReference type="AlphaFoldDB" id="A0AAV4MT51"/>
<organism evidence="2 3">
    <name type="scientific">Caerostris extrusa</name>
    <name type="common">Bark spider</name>
    <name type="synonym">Caerostris bankana</name>
    <dbReference type="NCBI Taxonomy" id="172846"/>
    <lineage>
        <taxon>Eukaryota</taxon>
        <taxon>Metazoa</taxon>
        <taxon>Ecdysozoa</taxon>
        <taxon>Arthropoda</taxon>
        <taxon>Chelicerata</taxon>
        <taxon>Arachnida</taxon>
        <taxon>Araneae</taxon>
        <taxon>Araneomorphae</taxon>
        <taxon>Entelegynae</taxon>
        <taxon>Araneoidea</taxon>
        <taxon>Araneidae</taxon>
        <taxon>Caerostris</taxon>
    </lineage>
</organism>
<name>A0AAV4MT51_CAEEX</name>
<keyword evidence="1" id="KW-0732">Signal</keyword>
<evidence type="ECO:0000256" key="1">
    <source>
        <dbReference type="SAM" id="SignalP"/>
    </source>
</evidence>
<evidence type="ECO:0000313" key="3">
    <source>
        <dbReference type="Proteomes" id="UP001054945"/>
    </source>
</evidence>
<reference evidence="2 3" key="1">
    <citation type="submission" date="2021-06" db="EMBL/GenBank/DDBJ databases">
        <title>Caerostris extrusa draft genome.</title>
        <authorList>
            <person name="Kono N."/>
            <person name="Arakawa K."/>
        </authorList>
    </citation>
    <scope>NUCLEOTIDE SEQUENCE [LARGE SCALE GENOMIC DNA]</scope>
</reference>
<sequence length="146" mass="16242">MNRRLTRVLSMGLTLGATTHFVGDCGIVRDCHWTQQAAVTIHESVTSCGKKCSFFVLVAVWSTQKKSQPGVPPNMRGYSIGLAGPRRTTLDHHTNGKWELRKSCLTANVSSSYECTVSGTTIWGMPVSIRIMTWKQHVSIWTYIPT</sequence>
<evidence type="ECO:0008006" key="4">
    <source>
        <dbReference type="Google" id="ProtNLM"/>
    </source>
</evidence>
<protein>
    <recommendedName>
        <fullName evidence="4">Secreted protein</fullName>
    </recommendedName>
</protein>
<keyword evidence="3" id="KW-1185">Reference proteome</keyword>
<comment type="caution">
    <text evidence="2">The sequence shown here is derived from an EMBL/GenBank/DDBJ whole genome shotgun (WGS) entry which is preliminary data.</text>
</comment>
<gene>
    <name evidence="2" type="ORF">CEXT_788991</name>
</gene>
<dbReference type="EMBL" id="BPLR01002468">
    <property type="protein sequence ID" value="GIX74054.1"/>
    <property type="molecule type" value="Genomic_DNA"/>
</dbReference>
<feature type="chain" id="PRO_5043551252" description="Secreted protein" evidence="1">
    <location>
        <begin position="20"/>
        <end position="146"/>
    </location>
</feature>